<feature type="transmembrane region" description="Helical" evidence="1">
    <location>
        <begin position="34"/>
        <end position="56"/>
    </location>
</feature>
<organism evidence="2 3">
    <name type="scientific">Abyssalbus ytuae</name>
    <dbReference type="NCBI Taxonomy" id="2926907"/>
    <lineage>
        <taxon>Bacteria</taxon>
        <taxon>Pseudomonadati</taxon>
        <taxon>Bacteroidota</taxon>
        <taxon>Flavobacteriia</taxon>
        <taxon>Flavobacteriales</taxon>
        <taxon>Flavobacteriaceae</taxon>
        <taxon>Abyssalbus</taxon>
    </lineage>
</organism>
<dbReference type="PANTHER" id="PTHR41282">
    <property type="entry name" value="CONSERVED TRANSMEMBRANE PROTEIN-RELATED"/>
    <property type="match status" value="1"/>
</dbReference>
<sequence length="247" mass="28777">MSIFGINTSNPAFTTYFWDKNSYHTFKKMTLGGIILKSFFGLILVTLTAVYTWHLYFKGVDVQWHLYGGMIAALIFSVIISYKHDKAKFFVPLYAIAKGFFLGAVSVFAHKKFPGLPFRAVAVTIVTFFVMLFLYRIRVIKVTRQFRSVIISVSVVIFTLYFINFILHFFNITFPFLWGTSWFAIGFNVITVIVASLSLMLDFDYIERYLGKAPKEKEWITTWGFLVTLIWLYIEVLRLMKKLAIRF</sequence>
<keyword evidence="3" id="KW-1185">Reference proteome</keyword>
<feature type="transmembrane region" description="Helical" evidence="1">
    <location>
        <begin position="116"/>
        <end position="137"/>
    </location>
</feature>
<dbReference type="AlphaFoldDB" id="A0A9E6ZRD4"/>
<feature type="transmembrane region" description="Helical" evidence="1">
    <location>
        <begin position="149"/>
        <end position="170"/>
    </location>
</feature>
<keyword evidence="1" id="KW-1133">Transmembrane helix</keyword>
<dbReference type="InterPro" id="IPR010539">
    <property type="entry name" value="BaxI_1-like"/>
</dbReference>
<feature type="transmembrane region" description="Helical" evidence="1">
    <location>
        <begin position="176"/>
        <end position="199"/>
    </location>
</feature>
<feature type="transmembrane region" description="Helical" evidence="1">
    <location>
        <begin position="220"/>
        <end position="240"/>
    </location>
</feature>
<dbReference type="PANTHER" id="PTHR41282:SF1">
    <property type="entry name" value="CONSERVED TRANSMEMBRANE PROTEIN-RELATED"/>
    <property type="match status" value="1"/>
</dbReference>
<keyword evidence="1" id="KW-0472">Membrane</keyword>
<dbReference type="Pfam" id="PF12811">
    <property type="entry name" value="BaxI_1"/>
    <property type="match status" value="1"/>
</dbReference>
<dbReference type="KEGG" id="fbm:MQE35_07245"/>
<accession>A0A9E6ZRD4</accession>
<dbReference type="EMBL" id="CP094358">
    <property type="protein sequence ID" value="UOB19085.1"/>
    <property type="molecule type" value="Genomic_DNA"/>
</dbReference>
<evidence type="ECO:0000313" key="2">
    <source>
        <dbReference type="EMBL" id="UOB19085.1"/>
    </source>
</evidence>
<name>A0A9E6ZRD4_9FLAO</name>
<keyword evidence="1" id="KW-0812">Transmembrane</keyword>
<dbReference type="RefSeq" id="WP_255845702.1">
    <property type="nucleotide sequence ID" value="NZ_CP094358.1"/>
</dbReference>
<feature type="transmembrane region" description="Helical" evidence="1">
    <location>
        <begin position="62"/>
        <end position="82"/>
    </location>
</feature>
<proteinExistence type="predicted"/>
<gene>
    <name evidence="2" type="ORF">MQE35_07245</name>
</gene>
<evidence type="ECO:0000313" key="3">
    <source>
        <dbReference type="Proteomes" id="UP000831290"/>
    </source>
</evidence>
<protein>
    <submittedName>
        <fullName evidence="2">Bax inhibitor-1/YccA family protein</fullName>
    </submittedName>
</protein>
<dbReference type="Proteomes" id="UP000831290">
    <property type="component" value="Chromosome"/>
</dbReference>
<reference evidence="2" key="1">
    <citation type="submission" date="2022-03" db="EMBL/GenBank/DDBJ databases">
        <title>Description of Abyssus ytuae gen. nov., sp. nov., a novel member of the family Flavobacteriaceae isolated from the sediment of Mariana Trench.</title>
        <authorList>
            <person name="Zhang J."/>
            <person name="Xu X."/>
        </authorList>
    </citation>
    <scope>NUCLEOTIDE SEQUENCE</scope>
    <source>
        <strain evidence="2">MT3330</strain>
    </source>
</reference>
<evidence type="ECO:0000256" key="1">
    <source>
        <dbReference type="SAM" id="Phobius"/>
    </source>
</evidence>
<feature type="transmembrane region" description="Helical" evidence="1">
    <location>
        <begin position="89"/>
        <end position="110"/>
    </location>
</feature>